<evidence type="ECO:0000256" key="8">
    <source>
        <dbReference type="SAM" id="SignalP"/>
    </source>
</evidence>
<evidence type="ECO:0000256" key="2">
    <source>
        <dbReference type="ARBA" id="ARBA00004613"/>
    </source>
</evidence>
<dbReference type="FunFam" id="3.20.20.80:FF:000028">
    <property type="entry name" value="Chitinase domain-containing protein 1"/>
    <property type="match status" value="1"/>
</dbReference>
<reference evidence="10" key="2">
    <citation type="submission" date="2025-09" db="UniProtKB">
        <authorList>
            <consortium name="Ensembl"/>
        </authorList>
    </citation>
    <scope>IDENTIFICATION</scope>
</reference>
<evidence type="ECO:0000256" key="5">
    <source>
        <dbReference type="ARBA" id="ARBA00022729"/>
    </source>
</evidence>
<dbReference type="HOGENOM" id="CLU_035132_2_0_1"/>
<dbReference type="PANTHER" id="PTHR46066">
    <property type="entry name" value="CHITINASE DOMAIN-CONTAINING PROTEIN 1 FAMILY MEMBER"/>
    <property type="match status" value="1"/>
</dbReference>
<comment type="subcellular location">
    <subcellularLocation>
        <location evidence="1">Lysosome</location>
    </subcellularLocation>
    <subcellularLocation>
        <location evidence="2">Secreted</location>
    </subcellularLocation>
</comment>
<reference evidence="10" key="1">
    <citation type="submission" date="2025-08" db="UniProtKB">
        <authorList>
            <consortium name="Ensembl"/>
        </authorList>
    </citation>
    <scope>IDENTIFICATION</scope>
</reference>
<dbReference type="GO" id="GO:0012505">
    <property type="term" value="C:endomembrane system"/>
    <property type="evidence" value="ECO:0007669"/>
    <property type="project" value="TreeGrafter"/>
</dbReference>
<dbReference type="GO" id="GO:0008061">
    <property type="term" value="F:chitin binding"/>
    <property type="evidence" value="ECO:0007669"/>
    <property type="project" value="InterPro"/>
</dbReference>
<proteinExistence type="inferred from homology"/>
<dbReference type="Gene3D" id="3.10.50.10">
    <property type="match status" value="1"/>
</dbReference>
<name>S4RUY1_PETMA</name>
<keyword evidence="6" id="KW-0458">Lysosome</keyword>
<accession>S4RUY1</accession>
<dbReference type="STRING" id="7757.ENSPMAP00000009021"/>
<feature type="signal peptide" evidence="8">
    <location>
        <begin position="1"/>
        <end position="22"/>
    </location>
</feature>
<evidence type="ECO:0000256" key="3">
    <source>
        <dbReference type="ARBA" id="ARBA00009336"/>
    </source>
</evidence>
<dbReference type="SUPFAM" id="SSF51445">
    <property type="entry name" value="(Trans)glycosidases"/>
    <property type="match status" value="1"/>
</dbReference>
<dbReference type="Pfam" id="PF00704">
    <property type="entry name" value="Glyco_hydro_18"/>
    <property type="match status" value="1"/>
</dbReference>
<sequence length="400" mass="44878">SAVMSSLPLLLALLPLLVPGSALSRTQKERQQKPEVTVRGPLLLEADASVWERGLVTLSPRSKDIVKEHATFCPRRNISTRFAGPVLGYITPWNSHGYDIAKTLGSKFTTISPVWLQVKPKVQGSYDVTGRHDIDQGWIRDVKRGKKDLKIRIVSVIIYTGGCVHRLQSMIVPSSRKEAKLLSKALIKVAKTDKFHGFVLEVWSQFGGHKKSDLMKLIERLAEDFHAEQLKLILVIPPGIVPGGEQRGEFGEAEFSRLVLTVDAFSLMTYDYSSPARPGAVAPLGWVRRCVESLDPLSQHRERMLLGVNLYGMEYSATGGQPILGMRYLEILMKHKPKLKWDEETAEHFFEYKTDRGGKGIVFFPTLQSVWERLHLASSLGTGLALWELGQGLNYFYDLL</sequence>
<dbReference type="OMA" id="YSINERI"/>
<feature type="chain" id="PRO_5004523077" description="Chitinase domain-containing protein 1" evidence="8">
    <location>
        <begin position="23"/>
        <end position="400"/>
    </location>
</feature>
<evidence type="ECO:0000256" key="4">
    <source>
        <dbReference type="ARBA" id="ARBA00022525"/>
    </source>
</evidence>
<dbReference type="InterPro" id="IPR001223">
    <property type="entry name" value="Glyco_hydro18_cat"/>
</dbReference>
<evidence type="ECO:0000313" key="10">
    <source>
        <dbReference type="Ensembl" id="ENSPMAP00000009021.1"/>
    </source>
</evidence>
<dbReference type="GO" id="GO:0005576">
    <property type="term" value="C:extracellular region"/>
    <property type="evidence" value="ECO:0007669"/>
    <property type="project" value="UniProtKB-SubCell"/>
</dbReference>
<evidence type="ECO:0000256" key="6">
    <source>
        <dbReference type="ARBA" id="ARBA00023228"/>
    </source>
</evidence>
<organism evidence="10">
    <name type="scientific">Petromyzon marinus</name>
    <name type="common">Sea lamprey</name>
    <dbReference type="NCBI Taxonomy" id="7757"/>
    <lineage>
        <taxon>Eukaryota</taxon>
        <taxon>Metazoa</taxon>
        <taxon>Chordata</taxon>
        <taxon>Craniata</taxon>
        <taxon>Vertebrata</taxon>
        <taxon>Cyclostomata</taxon>
        <taxon>Hyperoartia</taxon>
        <taxon>Petromyzontiformes</taxon>
        <taxon>Petromyzontidae</taxon>
        <taxon>Petromyzon</taxon>
    </lineage>
</organism>
<dbReference type="GO" id="GO:0005764">
    <property type="term" value="C:lysosome"/>
    <property type="evidence" value="ECO:0007669"/>
    <property type="project" value="UniProtKB-SubCell"/>
</dbReference>
<evidence type="ECO:0000256" key="7">
    <source>
        <dbReference type="ARBA" id="ARBA00040976"/>
    </source>
</evidence>
<dbReference type="GO" id="GO:0005975">
    <property type="term" value="P:carbohydrate metabolic process"/>
    <property type="evidence" value="ECO:0007669"/>
    <property type="project" value="InterPro"/>
</dbReference>
<dbReference type="GeneTree" id="ENSGT00390000012069"/>
<dbReference type="AlphaFoldDB" id="S4RUY1"/>
<dbReference type="InterPro" id="IPR011583">
    <property type="entry name" value="Chitinase_II/V-like_cat"/>
</dbReference>
<dbReference type="InterPro" id="IPR017853">
    <property type="entry name" value="GH"/>
</dbReference>
<dbReference type="CDD" id="cd02876">
    <property type="entry name" value="GH18_SI-CLP"/>
    <property type="match status" value="1"/>
</dbReference>
<dbReference type="PROSITE" id="PS51910">
    <property type="entry name" value="GH18_2"/>
    <property type="match status" value="1"/>
</dbReference>
<evidence type="ECO:0000259" key="9">
    <source>
        <dbReference type="PROSITE" id="PS51910"/>
    </source>
</evidence>
<evidence type="ECO:0000256" key="1">
    <source>
        <dbReference type="ARBA" id="ARBA00004371"/>
    </source>
</evidence>
<dbReference type="SMART" id="SM00636">
    <property type="entry name" value="Glyco_18"/>
    <property type="match status" value="1"/>
</dbReference>
<dbReference type="PANTHER" id="PTHR46066:SF2">
    <property type="entry name" value="CHITINASE DOMAIN-CONTAINING PROTEIN 1"/>
    <property type="match status" value="1"/>
</dbReference>
<keyword evidence="4" id="KW-0964">Secreted</keyword>
<dbReference type="FunFam" id="3.10.50.10:FF:000002">
    <property type="entry name" value="Chitinase domain-containing protein 1"/>
    <property type="match status" value="1"/>
</dbReference>
<dbReference type="Gene3D" id="3.20.20.80">
    <property type="entry name" value="Glycosidases"/>
    <property type="match status" value="1"/>
</dbReference>
<comment type="similarity">
    <text evidence="3">Belongs to the glycosyl hydrolase 18 family.</text>
</comment>
<feature type="domain" description="GH18" evidence="9">
    <location>
        <begin position="84"/>
        <end position="400"/>
    </location>
</feature>
<keyword evidence="5 8" id="KW-0732">Signal</keyword>
<dbReference type="Ensembl" id="ENSPMAT00000009060.1">
    <property type="protein sequence ID" value="ENSPMAP00000009021.1"/>
    <property type="gene ID" value="ENSPMAG00000008186.1"/>
</dbReference>
<dbReference type="InterPro" id="IPR029070">
    <property type="entry name" value="Chitinase_insertion_sf"/>
</dbReference>
<protein>
    <recommendedName>
        <fullName evidence="7">Chitinase domain-containing protein 1</fullName>
    </recommendedName>
</protein>
<dbReference type="GO" id="GO:0070492">
    <property type="term" value="F:oligosaccharide binding"/>
    <property type="evidence" value="ECO:0007669"/>
    <property type="project" value="TreeGrafter"/>
</dbReference>